<dbReference type="EMBL" id="JAPQKO010000005">
    <property type="protein sequence ID" value="KAJ5161053.1"/>
    <property type="molecule type" value="Genomic_DNA"/>
</dbReference>
<evidence type="ECO:0000313" key="2">
    <source>
        <dbReference type="Proteomes" id="UP001146351"/>
    </source>
</evidence>
<protein>
    <submittedName>
        <fullName evidence="1">Uncharacterized protein</fullName>
    </submittedName>
</protein>
<organism evidence="1 2">
    <name type="scientific">Penicillium capsulatum</name>
    <dbReference type="NCBI Taxonomy" id="69766"/>
    <lineage>
        <taxon>Eukaryota</taxon>
        <taxon>Fungi</taxon>
        <taxon>Dikarya</taxon>
        <taxon>Ascomycota</taxon>
        <taxon>Pezizomycotina</taxon>
        <taxon>Eurotiomycetes</taxon>
        <taxon>Eurotiomycetidae</taxon>
        <taxon>Eurotiales</taxon>
        <taxon>Aspergillaceae</taxon>
        <taxon>Penicillium</taxon>
    </lineage>
</organism>
<proteinExistence type="predicted"/>
<dbReference type="Proteomes" id="UP001146351">
    <property type="component" value="Unassembled WGS sequence"/>
</dbReference>
<name>A0A9W9I089_9EURO</name>
<reference evidence="1" key="1">
    <citation type="submission" date="2022-11" db="EMBL/GenBank/DDBJ databases">
        <authorList>
            <person name="Petersen C."/>
        </authorList>
    </citation>
    <scope>NUCLEOTIDE SEQUENCE</scope>
    <source>
        <strain evidence="1">IBT 21917</strain>
    </source>
</reference>
<comment type="caution">
    <text evidence="1">The sequence shown here is derived from an EMBL/GenBank/DDBJ whole genome shotgun (WGS) entry which is preliminary data.</text>
</comment>
<gene>
    <name evidence="1" type="ORF">N7492_006445</name>
</gene>
<keyword evidence="2" id="KW-1185">Reference proteome</keyword>
<accession>A0A9W9I089</accession>
<dbReference type="AlphaFoldDB" id="A0A9W9I089"/>
<reference evidence="1" key="2">
    <citation type="journal article" date="2023" name="IMA Fungus">
        <title>Comparative genomic study of the Penicillium genus elucidates a diverse pangenome and 15 lateral gene transfer events.</title>
        <authorList>
            <person name="Petersen C."/>
            <person name="Sorensen T."/>
            <person name="Nielsen M.R."/>
            <person name="Sondergaard T.E."/>
            <person name="Sorensen J.L."/>
            <person name="Fitzpatrick D.A."/>
            <person name="Frisvad J.C."/>
            <person name="Nielsen K.L."/>
        </authorList>
    </citation>
    <scope>NUCLEOTIDE SEQUENCE</scope>
    <source>
        <strain evidence="1">IBT 21917</strain>
    </source>
</reference>
<sequence>MIFMPSSYFVGHYDIRRFVNESRFLEFKDTVDSQTNTKEPKMLIVRAEREIQNLGSLKSEVEPVVKLPDPLALEIALVRYRRYFIGLSVLQV</sequence>
<evidence type="ECO:0000313" key="1">
    <source>
        <dbReference type="EMBL" id="KAJ5161053.1"/>
    </source>
</evidence>